<sequence length="276" mass="29908">MPVRVVLQGDDEGWRCVVVSGDGVEERIPLGGGGVHWQSGGRRDGEPAWWRRRLGEIAESLRERVGMLLTDRCFETFGGEADIVWLEVDGPTCWEGLVTLREPDPARFPGRVAPFVVTLVPGRGALLPRASLLFDTVAADAWSTLEAVARSCGTPPPQDRFLCGWTGHRSVRVGRGRLAVSTERHPDGSERIGEVFAERPPGWGGNPPLRLRLDGIDLLDEPAGDVVELLRGLGHEVVALPGRRRVPGLGLVLHERRPRDAADGRFAGASLTPPAG</sequence>
<dbReference type="AlphaFoldDB" id="A0A7W3N3I3"/>
<reference evidence="1 2" key="1">
    <citation type="submission" date="2020-08" db="EMBL/GenBank/DDBJ databases">
        <title>Sequencing the genomes of 1000 actinobacteria strains.</title>
        <authorList>
            <person name="Klenk H.-P."/>
        </authorList>
    </citation>
    <scope>NUCLEOTIDE SEQUENCE [LARGE SCALE GENOMIC DNA]</scope>
    <source>
        <strain evidence="1 2">DSM 45823</strain>
    </source>
</reference>
<name>A0A7W3N3I3_9ACTN</name>
<gene>
    <name evidence="1" type="ORF">HNR21_005793</name>
</gene>
<evidence type="ECO:0000313" key="1">
    <source>
        <dbReference type="EMBL" id="MBA9006911.1"/>
    </source>
</evidence>
<protein>
    <submittedName>
        <fullName evidence="1">Uncharacterized protein</fullName>
    </submittedName>
</protein>
<comment type="caution">
    <text evidence="1">The sequence shown here is derived from an EMBL/GenBank/DDBJ whole genome shotgun (WGS) entry which is preliminary data.</text>
</comment>
<dbReference type="Proteomes" id="UP000539313">
    <property type="component" value="Unassembled WGS sequence"/>
</dbReference>
<dbReference type="RefSeq" id="WP_312881391.1">
    <property type="nucleotide sequence ID" value="NZ_JACJII010000001.1"/>
</dbReference>
<dbReference type="EMBL" id="JACJII010000001">
    <property type="protein sequence ID" value="MBA9006911.1"/>
    <property type="molecule type" value="Genomic_DNA"/>
</dbReference>
<organism evidence="1 2">
    <name type="scientific">Thermomonospora cellulosilytica</name>
    <dbReference type="NCBI Taxonomy" id="1411118"/>
    <lineage>
        <taxon>Bacteria</taxon>
        <taxon>Bacillati</taxon>
        <taxon>Actinomycetota</taxon>
        <taxon>Actinomycetes</taxon>
        <taxon>Streptosporangiales</taxon>
        <taxon>Thermomonosporaceae</taxon>
        <taxon>Thermomonospora</taxon>
    </lineage>
</organism>
<accession>A0A7W3N3I3</accession>
<keyword evidence="2" id="KW-1185">Reference proteome</keyword>
<evidence type="ECO:0000313" key="2">
    <source>
        <dbReference type="Proteomes" id="UP000539313"/>
    </source>
</evidence>
<proteinExistence type="predicted"/>